<protein>
    <recommendedName>
        <fullName evidence="5">Nucleotidyl transferase AbiEii/AbiGii toxin family protein</fullName>
    </recommendedName>
</protein>
<gene>
    <name evidence="1" type="ORF">A9D14_15420</name>
    <name evidence="2" type="ORF">H4O24_14975</name>
</gene>
<organism evidence="1 3">
    <name type="scientific">Croceicoccus marinus</name>
    <dbReference type="NCBI Taxonomy" id="450378"/>
    <lineage>
        <taxon>Bacteria</taxon>
        <taxon>Pseudomonadati</taxon>
        <taxon>Pseudomonadota</taxon>
        <taxon>Alphaproteobacteria</taxon>
        <taxon>Sphingomonadales</taxon>
        <taxon>Erythrobacteraceae</taxon>
        <taxon>Croceicoccus</taxon>
    </lineage>
</organism>
<dbReference type="Proteomes" id="UP000195807">
    <property type="component" value="Plasmid pCME4A9I"/>
</dbReference>
<evidence type="ECO:0000313" key="2">
    <source>
        <dbReference type="EMBL" id="QNE07221.1"/>
    </source>
</evidence>
<sequence length="251" mass="28016">MVAGVDRFRAHFSGHEQQYVLIGGAACELIMEEVGLDFRATKDLDIVLIVEALDPAFSETFMAFVEAGGYEVRQRSEGKRILYRFAKPSTEGYPTMLELFSSAPEGFELVPGSQLTPIPIAEEAASLSAILLDAEYYAFLKTMGRSLDGVTVLDEAGIIPFKARAYIDLSRRRAEGEKVDDRDVKKHRNDVARLLQLLGAEATFDLPKMIKADMQTFIDVLAEQDDFAPKQFGVAMTREVVIDRLRHAYNL</sequence>
<keyword evidence="3" id="KW-1185">Reference proteome</keyword>
<dbReference type="PROSITE" id="PS51257">
    <property type="entry name" value="PROKAR_LIPOPROTEIN"/>
    <property type="match status" value="1"/>
</dbReference>
<dbReference type="AlphaFoldDB" id="A0A1Z1FG28"/>
<dbReference type="KEGG" id="cman:A9D14_15420"/>
<evidence type="ECO:0000313" key="3">
    <source>
        <dbReference type="Proteomes" id="UP000195807"/>
    </source>
</evidence>
<dbReference type="RefSeq" id="WP_066849881.1">
    <property type="nucleotide sequence ID" value="NZ_CP019603.1"/>
</dbReference>
<name>A0A1Z1FG28_9SPHN</name>
<reference evidence="1 3" key="1">
    <citation type="submission" date="2017-01" db="EMBL/GenBank/DDBJ databases">
        <title>Complete genome sequence of esterase-producing bacterium Croceicoccus marinus E4A9.</title>
        <authorList>
            <person name="Wu Y.-H."/>
            <person name="Cheng H."/>
            <person name="Xu L."/>
            <person name="Huo Y.-Y."/>
            <person name="Wang C.-S."/>
            <person name="Xu X.-W."/>
        </authorList>
    </citation>
    <scope>NUCLEOTIDE SEQUENCE [LARGE SCALE GENOMIC DNA]</scope>
    <source>
        <strain evidence="1 3">E4A9</strain>
        <plasmid evidence="1">pCME4A9I</plasmid>
        <plasmid evidence="3">Plasmid pcme4a9i</plasmid>
    </source>
</reference>
<geneLocation type="plasmid" evidence="1">
    <name>pCME4A9I</name>
</geneLocation>
<proteinExistence type="predicted"/>
<evidence type="ECO:0000313" key="1">
    <source>
        <dbReference type="EMBL" id="ARU17754.1"/>
    </source>
</evidence>
<dbReference type="EMBL" id="CP019603">
    <property type="protein sequence ID" value="ARU17754.1"/>
    <property type="molecule type" value="Genomic_DNA"/>
</dbReference>
<dbReference type="EMBL" id="CP060053">
    <property type="protein sequence ID" value="QNE07221.1"/>
    <property type="molecule type" value="Genomic_DNA"/>
</dbReference>
<accession>A0A1Z1FG28</accession>
<geneLocation type="plasmid" evidence="2 4">
    <name>plas1</name>
</geneLocation>
<reference evidence="2 4" key="2">
    <citation type="submission" date="2020-08" db="EMBL/GenBank/DDBJ databases">
        <authorList>
            <person name="Liu G."/>
            <person name="Sun C."/>
        </authorList>
    </citation>
    <scope>NUCLEOTIDE SEQUENCE [LARGE SCALE GENOMIC DNA]</scope>
    <source>
        <strain evidence="2 4">OT19</strain>
        <plasmid evidence="2 4">plas1</plasmid>
    </source>
</reference>
<evidence type="ECO:0008006" key="5">
    <source>
        <dbReference type="Google" id="ProtNLM"/>
    </source>
</evidence>
<dbReference type="Proteomes" id="UP000515297">
    <property type="component" value="Plasmid plas1"/>
</dbReference>
<keyword evidence="1" id="KW-0614">Plasmid</keyword>
<dbReference type="OrthoDB" id="9795020at2"/>
<evidence type="ECO:0000313" key="4">
    <source>
        <dbReference type="Proteomes" id="UP000515297"/>
    </source>
</evidence>
<geneLocation type="plasmid" evidence="3">
    <name>pcme4a9i</name>
</geneLocation>